<dbReference type="Proteomes" id="UP001085076">
    <property type="component" value="Miscellaneous, Linkage group lg05"/>
</dbReference>
<reference evidence="2" key="2">
    <citation type="journal article" date="2022" name="Hortic Res">
        <title>The genome of Dioscorea zingiberensis sheds light on the biosynthesis, origin and evolution of the medicinally important diosgenin saponins.</title>
        <authorList>
            <person name="Li Y."/>
            <person name="Tan C."/>
            <person name="Li Z."/>
            <person name="Guo J."/>
            <person name="Li S."/>
            <person name="Chen X."/>
            <person name="Wang C."/>
            <person name="Dai X."/>
            <person name="Yang H."/>
            <person name="Song W."/>
            <person name="Hou L."/>
            <person name="Xu J."/>
            <person name="Tong Z."/>
            <person name="Xu A."/>
            <person name="Yuan X."/>
            <person name="Wang W."/>
            <person name="Yang Q."/>
            <person name="Chen L."/>
            <person name="Sun Z."/>
            <person name="Wang K."/>
            <person name="Pan B."/>
            <person name="Chen J."/>
            <person name="Bao Y."/>
            <person name="Liu F."/>
            <person name="Qi X."/>
            <person name="Gang D.R."/>
            <person name="Wen J."/>
            <person name="Li J."/>
        </authorList>
    </citation>
    <scope>NUCLEOTIDE SEQUENCE</scope>
    <source>
        <strain evidence="2">Dzin_1.0</strain>
    </source>
</reference>
<dbReference type="SUPFAM" id="SSF51110">
    <property type="entry name" value="alpha-D-mannose-specific plant lectins"/>
    <property type="match status" value="1"/>
</dbReference>
<reference evidence="2" key="1">
    <citation type="submission" date="2021-03" db="EMBL/GenBank/DDBJ databases">
        <authorList>
            <person name="Li Z."/>
            <person name="Yang C."/>
        </authorList>
    </citation>
    <scope>NUCLEOTIDE SEQUENCE</scope>
    <source>
        <strain evidence="2">Dzin_1.0</strain>
        <tissue evidence="2">Leaf</tissue>
    </source>
</reference>
<proteinExistence type="predicted"/>
<feature type="chain" id="PRO_5038910254" evidence="1">
    <location>
        <begin position="26"/>
        <end position="234"/>
    </location>
</feature>
<feature type="signal peptide" evidence="1">
    <location>
        <begin position="1"/>
        <end position="25"/>
    </location>
</feature>
<accession>A0A9D5CHD6</accession>
<sequence>MAHHLLPSIPTTLALILLFLSSTLAQNALFTEPLQILFAGKNITSGDLTLSLSHDCSLILYKTGSPVLDFNTSVPSSQCALFIDIDGQLLLVPDTERLPVGTIGALTYQGRYALLFIDGKLGIFGPAMWTNGASWPYYSDHHHQIRQSRLSSGYSDYLLFSGEKVNGSADGEVVVAENGKLSAVITSRCTLAVRFNGSVPVWDTWPESESPEKCQLELKSNVLHCKLQWSLSDQ</sequence>
<protein>
    <submittedName>
        <fullName evidence="2">Uncharacterized protein</fullName>
    </submittedName>
</protein>
<keyword evidence="1" id="KW-0732">Signal</keyword>
<dbReference type="Gene3D" id="2.90.10.10">
    <property type="entry name" value="Bulb-type lectin domain"/>
    <property type="match status" value="1"/>
</dbReference>
<evidence type="ECO:0000313" key="3">
    <source>
        <dbReference type="Proteomes" id="UP001085076"/>
    </source>
</evidence>
<organism evidence="2 3">
    <name type="scientific">Dioscorea zingiberensis</name>
    <dbReference type="NCBI Taxonomy" id="325984"/>
    <lineage>
        <taxon>Eukaryota</taxon>
        <taxon>Viridiplantae</taxon>
        <taxon>Streptophyta</taxon>
        <taxon>Embryophyta</taxon>
        <taxon>Tracheophyta</taxon>
        <taxon>Spermatophyta</taxon>
        <taxon>Magnoliopsida</taxon>
        <taxon>Liliopsida</taxon>
        <taxon>Dioscoreales</taxon>
        <taxon>Dioscoreaceae</taxon>
        <taxon>Dioscorea</taxon>
    </lineage>
</organism>
<evidence type="ECO:0000256" key="1">
    <source>
        <dbReference type="SAM" id="SignalP"/>
    </source>
</evidence>
<name>A0A9D5CHD6_9LILI</name>
<comment type="caution">
    <text evidence="2">The sequence shown here is derived from an EMBL/GenBank/DDBJ whole genome shotgun (WGS) entry which is preliminary data.</text>
</comment>
<gene>
    <name evidence="2" type="ORF">J5N97_021230</name>
</gene>
<dbReference type="InterPro" id="IPR036426">
    <property type="entry name" value="Bulb-type_lectin_dom_sf"/>
</dbReference>
<keyword evidence="3" id="KW-1185">Reference proteome</keyword>
<dbReference type="AlphaFoldDB" id="A0A9D5CHD6"/>
<evidence type="ECO:0000313" key="2">
    <source>
        <dbReference type="EMBL" id="KAJ0973271.1"/>
    </source>
</evidence>
<dbReference type="EMBL" id="JAGGNH010000005">
    <property type="protein sequence ID" value="KAJ0973271.1"/>
    <property type="molecule type" value="Genomic_DNA"/>
</dbReference>